<accession>A0A8W7PN02</accession>
<proteinExistence type="predicted"/>
<keyword evidence="1" id="KW-0812">Transmembrane</keyword>
<evidence type="ECO:0000256" key="1">
    <source>
        <dbReference type="SAM" id="Phobius"/>
    </source>
</evidence>
<keyword evidence="1" id="KW-1133">Transmembrane helix</keyword>
<feature type="transmembrane region" description="Helical" evidence="1">
    <location>
        <begin position="135"/>
        <end position="157"/>
    </location>
</feature>
<keyword evidence="1" id="KW-0472">Membrane</keyword>
<sequence>MMKPNTAESRNSLRSCAIRACIRILDPVRVGEEVALIALQRRSLRIFILIIVLRILRHRAEMVILRPRRRSALARMMSVRVDVLFQILNLLRNGVQRIGNSKQRNRPAIEMSIEPSSSDPFPTPPCRKPSSDFCFARLAASSASFFSCSISFFVFFATTSRVPHETTFRLMME</sequence>
<reference evidence="2" key="1">
    <citation type="submission" date="2022-08" db="UniProtKB">
        <authorList>
            <consortium name="EnsemblMetazoa"/>
        </authorList>
    </citation>
    <scope>IDENTIFICATION</scope>
</reference>
<protein>
    <submittedName>
        <fullName evidence="2">Uncharacterized protein</fullName>
    </submittedName>
</protein>
<dbReference type="Proteomes" id="UP000075882">
    <property type="component" value="Unassembled WGS sequence"/>
</dbReference>
<organism evidence="2">
    <name type="scientific">Anopheles coluzzii</name>
    <name type="common">African malaria mosquito</name>
    <dbReference type="NCBI Taxonomy" id="1518534"/>
    <lineage>
        <taxon>Eukaryota</taxon>
        <taxon>Metazoa</taxon>
        <taxon>Ecdysozoa</taxon>
        <taxon>Arthropoda</taxon>
        <taxon>Hexapoda</taxon>
        <taxon>Insecta</taxon>
        <taxon>Pterygota</taxon>
        <taxon>Neoptera</taxon>
        <taxon>Endopterygota</taxon>
        <taxon>Diptera</taxon>
        <taxon>Nematocera</taxon>
        <taxon>Culicoidea</taxon>
        <taxon>Culicidae</taxon>
        <taxon>Anophelinae</taxon>
        <taxon>Anopheles</taxon>
    </lineage>
</organism>
<dbReference type="EnsemblMetazoa" id="ACOM034613-RA">
    <property type="protein sequence ID" value="ACOM034613-PA.1"/>
    <property type="gene ID" value="ACOM034613"/>
</dbReference>
<name>A0A8W7PN02_ANOCL</name>
<evidence type="ECO:0000313" key="2">
    <source>
        <dbReference type="EnsemblMetazoa" id="ACOM034613-PA.1"/>
    </source>
</evidence>
<dbReference type="AlphaFoldDB" id="A0A8W7PN02"/>